<dbReference type="Proteomes" id="UP000054260">
    <property type="component" value="Unassembled WGS sequence"/>
</dbReference>
<proteinExistence type="predicted"/>
<dbReference type="Gene3D" id="3.40.50.300">
    <property type="entry name" value="P-loop containing nucleotide triphosphate hydrolases"/>
    <property type="match status" value="1"/>
</dbReference>
<dbReference type="EMBL" id="LGGH01000200">
    <property type="protein sequence ID" value="KUK66529.1"/>
    <property type="molecule type" value="Genomic_DNA"/>
</dbReference>
<name>A0A101GXP6_9BACT</name>
<feature type="non-terminal residue" evidence="2">
    <location>
        <position position="34"/>
    </location>
</feature>
<evidence type="ECO:0000259" key="1">
    <source>
        <dbReference type="Pfam" id="PF01656"/>
    </source>
</evidence>
<dbReference type="Pfam" id="PF01656">
    <property type="entry name" value="CbiA"/>
    <property type="match status" value="1"/>
</dbReference>
<sequence length="34" mass="3422">MVIAVLSGKGGTGKTTLATNLASAISEDFDVQLL</sequence>
<dbReference type="InterPro" id="IPR027417">
    <property type="entry name" value="P-loop_NTPase"/>
</dbReference>
<evidence type="ECO:0000313" key="2">
    <source>
        <dbReference type="EMBL" id="KUK66529.1"/>
    </source>
</evidence>
<feature type="domain" description="CobQ/CobB/MinD/ParA nucleotide binding" evidence="1">
    <location>
        <begin position="3"/>
        <end position="33"/>
    </location>
</feature>
<dbReference type="SUPFAM" id="SSF52540">
    <property type="entry name" value="P-loop containing nucleoside triphosphate hydrolases"/>
    <property type="match status" value="1"/>
</dbReference>
<comment type="caution">
    <text evidence="2">The sequence shown here is derived from an EMBL/GenBank/DDBJ whole genome shotgun (WGS) entry which is preliminary data.</text>
</comment>
<dbReference type="InterPro" id="IPR002586">
    <property type="entry name" value="CobQ/CobB/MinD/ParA_Nub-bd_dom"/>
</dbReference>
<dbReference type="AlphaFoldDB" id="A0A101GXP6"/>
<reference evidence="3" key="1">
    <citation type="journal article" date="2015" name="MBio">
        <title>Genome-Resolved Metagenomic Analysis Reveals Roles for Candidate Phyla and Other Microbial Community Members in Biogeochemical Transformations in Oil Reservoirs.</title>
        <authorList>
            <person name="Hu P."/>
            <person name="Tom L."/>
            <person name="Singh A."/>
            <person name="Thomas B.C."/>
            <person name="Baker B.J."/>
            <person name="Piceno Y.M."/>
            <person name="Andersen G.L."/>
            <person name="Banfield J.F."/>
        </authorList>
    </citation>
    <scope>NUCLEOTIDE SEQUENCE [LARGE SCALE GENOMIC DNA]</scope>
</reference>
<evidence type="ECO:0000313" key="3">
    <source>
        <dbReference type="Proteomes" id="UP000054260"/>
    </source>
</evidence>
<accession>A0A101GXP6</accession>
<protein>
    <submittedName>
        <fullName evidence="2">p-loop ATPase, MinD superfamily</fullName>
    </submittedName>
</protein>
<organism evidence="2 3">
    <name type="scientific">Mesotoga infera</name>
    <dbReference type="NCBI Taxonomy" id="1236046"/>
    <lineage>
        <taxon>Bacteria</taxon>
        <taxon>Thermotogati</taxon>
        <taxon>Thermotogota</taxon>
        <taxon>Thermotogae</taxon>
        <taxon>Kosmotogales</taxon>
        <taxon>Kosmotogaceae</taxon>
        <taxon>Mesotoga</taxon>
    </lineage>
</organism>
<gene>
    <name evidence="2" type="ORF">XD86_1162</name>
</gene>